<dbReference type="SUPFAM" id="SSF81901">
    <property type="entry name" value="HCP-like"/>
    <property type="match status" value="1"/>
</dbReference>
<name>A0A9N8Z9A8_9GLOM</name>
<dbReference type="InterPro" id="IPR006597">
    <property type="entry name" value="Sel1-like"/>
</dbReference>
<organism evidence="1 2">
    <name type="scientific">Paraglomus brasilianum</name>
    <dbReference type="NCBI Taxonomy" id="144538"/>
    <lineage>
        <taxon>Eukaryota</taxon>
        <taxon>Fungi</taxon>
        <taxon>Fungi incertae sedis</taxon>
        <taxon>Mucoromycota</taxon>
        <taxon>Glomeromycotina</taxon>
        <taxon>Glomeromycetes</taxon>
        <taxon>Paraglomerales</taxon>
        <taxon>Paraglomeraceae</taxon>
        <taxon>Paraglomus</taxon>
    </lineage>
</organism>
<gene>
    <name evidence="1" type="ORF">PBRASI_LOCUS1772</name>
</gene>
<accession>A0A9N8Z9A8</accession>
<evidence type="ECO:0000313" key="1">
    <source>
        <dbReference type="EMBL" id="CAG8484761.1"/>
    </source>
</evidence>
<sequence>MLYDSAKVETTNPPAERIKMLDHRLIDELLRIFESSLEKSTFAIVPANNIKKWIKQMNYKEEEAAYNRFLESLNKGNRKATYWLGLCYENGFGEVAANSRTALMHYIQAAKSGYPVAQCESTKRASW</sequence>
<dbReference type="InterPro" id="IPR011990">
    <property type="entry name" value="TPR-like_helical_dom_sf"/>
</dbReference>
<comment type="caution">
    <text evidence="1">The sequence shown here is derived from an EMBL/GenBank/DDBJ whole genome shotgun (WGS) entry which is preliminary data.</text>
</comment>
<protein>
    <submittedName>
        <fullName evidence="1">8524_t:CDS:1</fullName>
    </submittedName>
</protein>
<dbReference type="EMBL" id="CAJVPI010000123">
    <property type="protein sequence ID" value="CAG8484761.1"/>
    <property type="molecule type" value="Genomic_DNA"/>
</dbReference>
<dbReference type="AlphaFoldDB" id="A0A9N8Z9A8"/>
<evidence type="ECO:0000313" key="2">
    <source>
        <dbReference type="Proteomes" id="UP000789739"/>
    </source>
</evidence>
<dbReference type="Gene3D" id="1.25.40.10">
    <property type="entry name" value="Tetratricopeptide repeat domain"/>
    <property type="match status" value="1"/>
</dbReference>
<dbReference type="OrthoDB" id="2384430at2759"/>
<keyword evidence="2" id="KW-1185">Reference proteome</keyword>
<reference evidence="1" key="1">
    <citation type="submission" date="2021-06" db="EMBL/GenBank/DDBJ databases">
        <authorList>
            <person name="Kallberg Y."/>
            <person name="Tangrot J."/>
            <person name="Rosling A."/>
        </authorList>
    </citation>
    <scope>NUCLEOTIDE SEQUENCE</scope>
    <source>
        <strain evidence="1">BR232B</strain>
    </source>
</reference>
<dbReference type="Proteomes" id="UP000789739">
    <property type="component" value="Unassembled WGS sequence"/>
</dbReference>
<proteinExistence type="predicted"/>
<dbReference type="SMART" id="SM00671">
    <property type="entry name" value="SEL1"/>
    <property type="match status" value="1"/>
</dbReference>